<protein>
    <recommendedName>
        <fullName evidence="1">Altered inheritance of mitochondria protein 41</fullName>
    </recommendedName>
</protein>
<organism evidence="2 3">
    <name type="scientific">Saccharata proteae CBS 121410</name>
    <dbReference type="NCBI Taxonomy" id="1314787"/>
    <lineage>
        <taxon>Eukaryota</taxon>
        <taxon>Fungi</taxon>
        <taxon>Dikarya</taxon>
        <taxon>Ascomycota</taxon>
        <taxon>Pezizomycotina</taxon>
        <taxon>Dothideomycetes</taxon>
        <taxon>Dothideomycetes incertae sedis</taxon>
        <taxon>Botryosphaeriales</taxon>
        <taxon>Saccharataceae</taxon>
        <taxon>Saccharata</taxon>
    </lineage>
</organism>
<dbReference type="EMBL" id="ML978711">
    <property type="protein sequence ID" value="KAF2091758.1"/>
    <property type="molecule type" value="Genomic_DNA"/>
</dbReference>
<comment type="subcellular location">
    <subcellularLocation>
        <location evidence="1">Mitochondrion</location>
    </subcellularLocation>
</comment>
<evidence type="ECO:0000313" key="3">
    <source>
        <dbReference type="Proteomes" id="UP000799776"/>
    </source>
</evidence>
<proteinExistence type="inferred from homology"/>
<dbReference type="SUPFAM" id="SSF89095">
    <property type="entry name" value="GatB/YqeY motif"/>
    <property type="match status" value="1"/>
</dbReference>
<dbReference type="Pfam" id="PF09424">
    <property type="entry name" value="YqeY"/>
    <property type="match status" value="1"/>
</dbReference>
<comment type="caution">
    <text evidence="2">The sequence shown here is derived from an EMBL/GenBank/DDBJ whole genome shotgun (WGS) entry which is preliminary data.</text>
</comment>
<dbReference type="Gene3D" id="1.10.1510.10">
    <property type="entry name" value="Uncharacterised protein YqeY/AIM41 PF09424, N-terminal domain"/>
    <property type="match status" value="1"/>
</dbReference>
<sequence>MTLYQRLSTSLRPARLCLRTVRTTLRHSSTDAPAASAILSRLREDLKNSMRAKDQMTLTTIRSILADITNMSKTSTPVTTDSALRTLLLKKVSMAENSIEEFQNAKREDLVEKESGMREVLRRYVVEIEDQSGGLVSEEEMRVAVKEAVDAGEGAKFPKIMAHVLGKGGKLEGRLIDKKTLSGIVSEALKK</sequence>
<dbReference type="GO" id="GO:0005739">
    <property type="term" value="C:mitochondrion"/>
    <property type="evidence" value="ECO:0007669"/>
    <property type="project" value="UniProtKB-SubCell"/>
</dbReference>
<accession>A0A9P4I1H3</accession>
<dbReference type="AlphaFoldDB" id="A0A9P4I1H3"/>
<evidence type="ECO:0000313" key="2">
    <source>
        <dbReference type="EMBL" id="KAF2091758.1"/>
    </source>
</evidence>
<dbReference type="InterPro" id="IPR003789">
    <property type="entry name" value="Asn/Gln_tRNA_amidoTrase-B-like"/>
</dbReference>
<keyword evidence="3" id="KW-1185">Reference proteome</keyword>
<dbReference type="GO" id="GO:0016884">
    <property type="term" value="F:carbon-nitrogen ligase activity, with glutamine as amido-N-donor"/>
    <property type="evidence" value="ECO:0007669"/>
    <property type="project" value="UniProtKB-UniRule"/>
</dbReference>
<dbReference type="OrthoDB" id="538640at2759"/>
<dbReference type="PANTHER" id="PTHR28055:SF1">
    <property type="entry name" value="ALTERED INHERITANCE OF MITOCHONDRIA PROTEIN 41, MITOCHONDRIAL"/>
    <property type="match status" value="1"/>
</dbReference>
<dbReference type="InterPro" id="IPR019004">
    <property type="entry name" value="YqeY/Aim41"/>
</dbReference>
<dbReference type="Proteomes" id="UP000799776">
    <property type="component" value="Unassembled WGS sequence"/>
</dbReference>
<dbReference type="InterPro" id="IPR042184">
    <property type="entry name" value="YqeY/Aim41_N"/>
</dbReference>
<gene>
    <name evidence="1" type="primary">AIM41</name>
    <name evidence="2" type="ORF">K490DRAFT_31434</name>
</gene>
<comment type="similarity">
    <text evidence="1">Belongs to the AIM41 family.</text>
</comment>
<dbReference type="PANTHER" id="PTHR28055">
    <property type="entry name" value="ALTERED INHERITANCE OF MITOCHONDRIA PROTEIN 41, MITOCHONDRIAL"/>
    <property type="match status" value="1"/>
</dbReference>
<name>A0A9P4I1H3_9PEZI</name>
<evidence type="ECO:0000256" key="1">
    <source>
        <dbReference type="RuleBase" id="RU365099"/>
    </source>
</evidence>
<keyword evidence="1" id="KW-0496">Mitochondrion</keyword>
<reference evidence="2" key="1">
    <citation type="journal article" date="2020" name="Stud. Mycol.">
        <title>101 Dothideomycetes genomes: a test case for predicting lifestyles and emergence of pathogens.</title>
        <authorList>
            <person name="Haridas S."/>
            <person name="Albert R."/>
            <person name="Binder M."/>
            <person name="Bloem J."/>
            <person name="Labutti K."/>
            <person name="Salamov A."/>
            <person name="Andreopoulos B."/>
            <person name="Baker S."/>
            <person name="Barry K."/>
            <person name="Bills G."/>
            <person name="Bluhm B."/>
            <person name="Cannon C."/>
            <person name="Castanera R."/>
            <person name="Culley D."/>
            <person name="Daum C."/>
            <person name="Ezra D."/>
            <person name="Gonzalez J."/>
            <person name="Henrissat B."/>
            <person name="Kuo A."/>
            <person name="Liang C."/>
            <person name="Lipzen A."/>
            <person name="Lutzoni F."/>
            <person name="Magnuson J."/>
            <person name="Mondo S."/>
            <person name="Nolan M."/>
            <person name="Ohm R."/>
            <person name="Pangilinan J."/>
            <person name="Park H.-J."/>
            <person name="Ramirez L."/>
            <person name="Alfaro M."/>
            <person name="Sun H."/>
            <person name="Tritt A."/>
            <person name="Yoshinaga Y."/>
            <person name="Zwiers L.-H."/>
            <person name="Turgeon B."/>
            <person name="Goodwin S."/>
            <person name="Spatafora J."/>
            <person name="Crous P."/>
            <person name="Grigoriev I."/>
        </authorList>
    </citation>
    <scope>NUCLEOTIDE SEQUENCE</scope>
    <source>
        <strain evidence="2">CBS 121410</strain>
    </source>
</reference>